<keyword evidence="1" id="KW-0812">Transmembrane</keyword>
<gene>
    <name evidence="2" type="primary">CSON014161</name>
</gene>
<proteinExistence type="predicted"/>
<feature type="transmembrane region" description="Helical" evidence="1">
    <location>
        <begin position="21"/>
        <end position="41"/>
    </location>
</feature>
<evidence type="ECO:0000313" key="2">
    <source>
        <dbReference type="EMBL" id="SSX06745.1"/>
    </source>
</evidence>
<name>A0A336KTJ9_CULSO</name>
<dbReference type="AlphaFoldDB" id="A0A336KTJ9"/>
<keyword evidence="1" id="KW-0472">Membrane</keyword>
<feature type="transmembrane region" description="Helical" evidence="1">
    <location>
        <begin position="84"/>
        <end position="106"/>
    </location>
</feature>
<organism evidence="2">
    <name type="scientific">Culicoides sonorensis</name>
    <name type="common">Biting midge</name>
    <dbReference type="NCBI Taxonomy" id="179676"/>
    <lineage>
        <taxon>Eukaryota</taxon>
        <taxon>Metazoa</taxon>
        <taxon>Ecdysozoa</taxon>
        <taxon>Arthropoda</taxon>
        <taxon>Hexapoda</taxon>
        <taxon>Insecta</taxon>
        <taxon>Pterygota</taxon>
        <taxon>Neoptera</taxon>
        <taxon>Endopterygota</taxon>
        <taxon>Diptera</taxon>
        <taxon>Nematocera</taxon>
        <taxon>Chironomoidea</taxon>
        <taxon>Ceratopogonidae</taxon>
        <taxon>Ceratopogoninae</taxon>
        <taxon>Culicoides</taxon>
        <taxon>Monoculicoides</taxon>
    </lineage>
</organism>
<protein>
    <submittedName>
        <fullName evidence="2">CSON014161 protein</fullName>
    </submittedName>
</protein>
<dbReference type="VEuPathDB" id="VectorBase:CSON014161"/>
<dbReference type="EMBL" id="UFQT01000769">
    <property type="protein sequence ID" value="SSX27090.1"/>
    <property type="molecule type" value="Genomic_DNA"/>
</dbReference>
<sequence length="168" mass="18890">MCFPLAIPKIQYFLCCVDLRNATIFLAFAQVLVGLLALIAYVFDTVQEQTDEYIFLTVLLIIAGLLGLVLLIGFNKNSLTCFAVYVWTGLAVVFIFGIRIFTSFAFDGALAGFNAILIFIICWYILATVNSFYVILYKDRQVFEQETVTSVHTQDVPLQDTNVKPMNT</sequence>
<reference evidence="3" key="2">
    <citation type="submission" date="2018-07" db="EMBL/GenBank/DDBJ databases">
        <authorList>
            <person name="Quirk P.G."/>
            <person name="Krulwich T.A."/>
        </authorList>
    </citation>
    <scope>NUCLEOTIDE SEQUENCE</scope>
</reference>
<reference evidence="2" key="1">
    <citation type="submission" date="2018-04" db="EMBL/GenBank/DDBJ databases">
        <authorList>
            <person name="Go L.Y."/>
            <person name="Mitchell J.A."/>
        </authorList>
    </citation>
    <scope>NUCLEOTIDE SEQUENCE</scope>
    <source>
        <tissue evidence="2">Whole organism</tissue>
    </source>
</reference>
<keyword evidence="1" id="KW-1133">Transmembrane helix</keyword>
<evidence type="ECO:0000256" key="1">
    <source>
        <dbReference type="SAM" id="Phobius"/>
    </source>
</evidence>
<evidence type="ECO:0000313" key="3">
    <source>
        <dbReference type="EMBL" id="SSX27090.1"/>
    </source>
</evidence>
<feature type="transmembrane region" description="Helical" evidence="1">
    <location>
        <begin position="112"/>
        <end position="136"/>
    </location>
</feature>
<accession>A0A336KTJ9</accession>
<dbReference type="EMBL" id="UFQS01000769">
    <property type="protein sequence ID" value="SSX06745.1"/>
    <property type="molecule type" value="Genomic_DNA"/>
</dbReference>
<feature type="transmembrane region" description="Helical" evidence="1">
    <location>
        <begin position="53"/>
        <end position="72"/>
    </location>
</feature>